<dbReference type="InterPro" id="IPR000522">
    <property type="entry name" value="ABC_transptr_permease_BtuC"/>
</dbReference>
<dbReference type="GO" id="GO:0022857">
    <property type="term" value="F:transmembrane transporter activity"/>
    <property type="evidence" value="ECO:0007669"/>
    <property type="project" value="InterPro"/>
</dbReference>
<evidence type="ECO:0000313" key="9">
    <source>
        <dbReference type="EMBL" id="PKG25419.1"/>
    </source>
</evidence>
<proteinExistence type="inferred from homology"/>
<evidence type="ECO:0000256" key="2">
    <source>
        <dbReference type="ARBA" id="ARBA00007935"/>
    </source>
</evidence>
<evidence type="ECO:0000256" key="7">
    <source>
        <dbReference type="ARBA" id="ARBA00023136"/>
    </source>
</evidence>
<dbReference type="EMBL" id="PISE01000003">
    <property type="protein sequence ID" value="PKG25419.1"/>
    <property type="molecule type" value="Genomic_DNA"/>
</dbReference>
<keyword evidence="10" id="KW-1185">Reference proteome</keyword>
<comment type="similarity">
    <text evidence="2">Belongs to the binding-protein-dependent transport system permease family. FecCD subfamily.</text>
</comment>
<dbReference type="Gene3D" id="1.10.3470.10">
    <property type="entry name" value="ABC transporter involved in vitamin B12 uptake, BtuC"/>
    <property type="match status" value="1"/>
</dbReference>
<dbReference type="PANTHER" id="PTHR30472">
    <property type="entry name" value="FERRIC ENTEROBACTIN TRANSPORT SYSTEM PERMEASE PROTEIN"/>
    <property type="match status" value="1"/>
</dbReference>
<dbReference type="OrthoDB" id="9811721at2"/>
<dbReference type="Proteomes" id="UP000233375">
    <property type="component" value="Unassembled WGS sequence"/>
</dbReference>
<dbReference type="InterPro" id="IPR037294">
    <property type="entry name" value="ABC_BtuC-like"/>
</dbReference>
<dbReference type="AlphaFoldDB" id="A0A2N0Z7C3"/>
<accession>A0A2N0Z7C3</accession>
<dbReference type="CDD" id="cd06550">
    <property type="entry name" value="TM_ABC_iron-siderophores_like"/>
    <property type="match status" value="1"/>
</dbReference>
<dbReference type="SUPFAM" id="SSF81345">
    <property type="entry name" value="ABC transporter involved in vitamin B12 uptake, BtuC"/>
    <property type="match status" value="1"/>
</dbReference>
<dbReference type="Pfam" id="PF01032">
    <property type="entry name" value="FecCD"/>
    <property type="match status" value="1"/>
</dbReference>
<evidence type="ECO:0000313" key="10">
    <source>
        <dbReference type="Proteomes" id="UP000233375"/>
    </source>
</evidence>
<keyword evidence="6 8" id="KW-1133">Transmembrane helix</keyword>
<dbReference type="GO" id="GO:0005886">
    <property type="term" value="C:plasma membrane"/>
    <property type="evidence" value="ECO:0007669"/>
    <property type="project" value="UniProtKB-SubCell"/>
</dbReference>
<keyword evidence="4" id="KW-1003">Cell membrane</keyword>
<dbReference type="RefSeq" id="WP_101175143.1">
    <property type="nucleotide sequence ID" value="NZ_PISE01000003.1"/>
</dbReference>
<sequence length="340" mass="36746">MDRKSLARYIIIFSSPVVILFTIVVSICLGSTDIQLKEVYHAIFSFDPENVQQTIVRTSRLPRAVGSLLIGVLLAISGALMQGMTRNYLASPSIMGVSDGAAFVITIALITLPHLSSLEMLLLSFIGSIIGIALVFGLAACIRNGFSPVRLAIIGTVIGTFLSSLSQALASYYQVSQTMSFWYNARLHQINSELLLYSFPIACVGMIMALLLAKSITILSLGKETATGLGQKTWLIQIVAIISVGLMTGVGVALAGKIAFVGLIIPHIVRFLVGVDYKWVIPCSGIIGGVFLVVCDVISRFVHYPFETPIGVVTTLVGIPFFLYLIKKKGGEQHRTERAY</sequence>
<feature type="transmembrane region" description="Helical" evidence="8">
    <location>
        <begin position="277"/>
        <end position="302"/>
    </location>
</feature>
<evidence type="ECO:0000256" key="3">
    <source>
        <dbReference type="ARBA" id="ARBA00022448"/>
    </source>
</evidence>
<evidence type="ECO:0000256" key="4">
    <source>
        <dbReference type="ARBA" id="ARBA00022475"/>
    </source>
</evidence>
<evidence type="ECO:0000256" key="8">
    <source>
        <dbReference type="SAM" id="Phobius"/>
    </source>
</evidence>
<comment type="caution">
    <text evidence="9">The sequence shown here is derived from an EMBL/GenBank/DDBJ whole genome shotgun (WGS) entry which is preliminary data.</text>
</comment>
<feature type="transmembrane region" description="Helical" evidence="8">
    <location>
        <begin position="122"/>
        <end position="146"/>
    </location>
</feature>
<dbReference type="PANTHER" id="PTHR30472:SF30">
    <property type="entry name" value="IRON-UPTAKE SYSTEM PERMEASE PROTEIN FEUB"/>
    <property type="match status" value="1"/>
</dbReference>
<feature type="transmembrane region" description="Helical" evidence="8">
    <location>
        <begin position="234"/>
        <end position="265"/>
    </location>
</feature>
<keyword evidence="7 8" id="KW-0472">Membrane</keyword>
<evidence type="ECO:0000256" key="5">
    <source>
        <dbReference type="ARBA" id="ARBA00022692"/>
    </source>
</evidence>
<comment type="subcellular location">
    <subcellularLocation>
        <location evidence="1">Cell membrane</location>
        <topology evidence="1">Multi-pass membrane protein</topology>
    </subcellularLocation>
</comment>
<dbReference type="GO" id="GO:0033214">
    <property type="term" value="P:siderophore-iron import into cell"/>
    <property type="evidence" value="ECO:0007669"/>
    <property type="project" value="TreeGrafter"/>
</dbReference>
<gene>
    <name evidence="9" type="ORF">CWS01_00830</name>
</gene>
<reference evidence="9 10" key="1">
    <citation type="journal article" date="2003" name="Int. J. Syst. Evol. Microbiol.">
        <title>Bacillus nealsonii sp. nov., isolated from a spacecraft-assembly facility, whose spores are gamma-radiation resistant.</title>
        <authorList>
            <person name="Venkateswaran K."/>
            <person name="Kempf M."/>
            <person name="Chen F."/>
            <person name="Satomi M."/>
            <person name="Nicholson W."/>
            <person name="Kern R."/>
        </authorList>
    </citation>
    <scope>NUCLEOTIDE SEQUENCE [LARGE SCALE GENOMIC DNA]</scope>
    <source>
        <strain evidence="9 10">FO-92</strain>
    </source>
</reference>
<feature type="transmembrane region" description="Helical" evidence="8">
    <location>
        <begin position="64"/>
        <end position="83"/>
    </location>
</feature>
<feature type="transmembrane region" description="Helical" evidence="8">
    <location>
        <begin position="152"/>
        <end position="173"/>
    </location>
</feature>
<feature type="transmembrane region" description="Helical" evidence="8">
    <location>
        <begin position="89"/>
        <end position="110"/>
    </location>
</feature>
<protein>
    <submittedName>
        <fullName evidence="9">Ferrichrome ABC transporter permease</fullName>
    </submittedName>
</protein>
<dbReference type="FunFam" id="1.10.3470.10:FF:000001">
    <property type="entry name" value="Vitamin B12 ABC transporter permease BtuC"/>
    <property type="match status" value="1"/>
</dbReference>
<evidence type="ECO:0000256" key="6">
    <source>
        <dbReference type="ARBA" id="ARBA00022989"/>
    </source>
</evidence>
<keyword evidence="5 8" id="KW-0812">Transmembrane</keyword>
<keyword evidence="3" id="KW-0813">Transport</keyword>
<evidence type="ECO:0000256" key="1">
    <source>
        <dbReference type="ARBA" id="ARBA00004651"/>
    </source>
</evidence>
<name>A0A2N0Z7C3_9BACI</name>
<feature type="transmembrane region" description="Helical" evidence="8">
    <location>
        <begin position="194"/>
        <end position="214"/>
    </location>
</feature>
<feature type="transmembrane region" description="Helical" evidence="8">
    <location>
        <begin position="6"/>
        <end position="29"/>
    </location>
</feature>
<organism evidence="9 10">
    <name type="scientific">Niallia nealsonii</name>
    <dbReference type="NCBI Taxonomy" id="115979"/>
    <lineage>
        <taxon>Bacteria</taxon>
        <taxon>Bacillati</taxon>
        <taxon>Bacillota</taxon>
        <taxon>Bacilli</taxon>
        <taxon>Bacillales</taxon>
        <taxon>Bacillaceae</taxon>
        <taxon>Niallia</taxon>
    </lineage>
</organism>
<feature type="transmembrane region" description="Helical" evidence="8">
    <location>
        <begin position="308"/>
        <end position="326"/>
    </location>
</feature>